<name>A0A8C8S3M9_9SAUR</name>
<protein>
    <submittedName>
        <fullName evidence="2">Uncharacterized protein</fullName>
    </submittedName>
</protein>
<evidence type="ECO:0000313" key="3">
    <source>
        <dbReference type="Proteomes" id="UP000694393"/>
    </source>
</evidence>
<keyword evidence="1" id="KW-0472">Membrane</keyword>
<organism evidence="2 3">
    <name type="scientific">Pelusios castaneus</name>
    <name type="common">West African mud turtle</name>
    <dbReference type="NCBI Taxonomy" id="367368"/>
    <lineage>
        <taxon>Eukaryota</taxon>
        <taxon>Metazoa</taxon>
        <taxon>Chordata</taxon>
        <taxon>Craniata</taxon>
        <taxon>Vertebrata</taxon>
        <taxon>Euteleostomi</taxon>
        <taxon>Archelosauria</taxon>
        <taxon>Testudinata</taxon>
        <taxon>Testudines</taxon>
        <taxon>Pleurodira</taxon>
        <taxon>Pelomedusidae</taxon>
        <taxon>Pelusios</taxon>
    </lineage>
</organism>
<feature type="transmembrane region" description="Helical" evidence="1">
    <location>
        <begin position="6"/>
        <end position="24"/>
    </location>
</feature>
<keyword evidence="1" id="KW-0812">Transmembrane</keyword>
<keyword evidence="1" id="KW-1133">Transmembrane helix</keyword>
<reference evidence="2" key="2">
    <citation type="submission" date="2025-09" db="UniProtKB">
        <authorList>
            <consortium name="Ensembl"/>
        </authorList>
    </citation>
    <scope>IDENTIFICATION</scope>
</reference>
<accession>A0A8C8S3M9</accession>
<dbReference type="Ensembl" id="ENSPCET00000014209.1">
    <property type="protein sequence ID" value="ENSPCEP00000013704.1"/>
    <property type="gene ID" value="ENSPCEG00000010883.1"/>
</dbReference>
<dbReference type="AlphaFoldDB" id="A0A8C8S3M9"/>
<evidence type="ECO:0000256" key="1">
    <source>
        <dbReference type="SAM" id="Phobius"/>
    </source>
</evidence>
<dbReference type="Proteomes" id="UP000694393">
    <property type="component" value="Unplaced"/>
</dbReference>
<sequence>MEPLGTTTLFLVVCFSCLLFLSAWRRMSGNGKLPPGPVAFPILGNTLQLNMRNFPQSIIEVRSAQFGWQKVEVWSL</sequence>
<reference evidence="2" key="1">
    <citation type="submission" date="2025-08" db="UniProtKB">
        <authorList>
            <consortium name="Ensembl"/>
        </authorList>
    </citation>
    <scope>IDENTIFICATION</scope>
</reference>
<proteinExistence type="predicted"/>
<evidence type="ECO:0000313" key="2">
    <source>
        <dbReference type="Ensembl" id="ENSPCEP00000013704.1"/>
    </source>
</evidence>
<keyword evidence="3" id="KW-1185">Reference proteome</keyword>